<evidence type="ECO:0000313" key="12">
    <source>
        <dbReference type="Proteomes" id="UP000033956"/>
    </source>
</evidence>
<dbReference type="PRINTS" id="PR01182">
    <property type="entry name" value="ORNDCRBXLASE"/>
</dbReference>
<dbReference type="PANTHER" id="PTHR11482:SF6">
    <property type="entry name" value="ORNITHINE DECARBOXYLASE 1-RELATED"/>
    <property type="match status" value="1"/>
</dbReference>
<dbReference type="SUPFAM" id="SSF50621">
    <property type="entry name" value="Alanine racemase C-terminal domain-like"/>
    <property type="match status" value="1"/>
</dbReference>
<evidence type="ECO:0000256" key="1">
    <source>
        <dbReference type="ARBA" id="ARBA00001933"/>
    </source>
</evidence>
<name>A0A0M2GV89_9MICO</name>
<evidence type="ECO:0000256" key="5">
    <source>
        <dbReference type="ARBA" id="ARBA00023239"/>
    </source>
</evidence>
<dbReference type="InterPro" id="IPR002433">
    <property type="entry name" value="Orn_de-COase"/>
</dbReference>
<evidence type="ECO:0000256" key="2">
    <source>
        <dbReference type="ARBA" id="ARBA00008872"/>
    </source>
</evidence>
<evidence type="ECO:0000256" key="7">
    <source>
        <dbReference type="ARBA" id="ARBA00034138"/>
    </source>
</evidence>
<dbReference type="InterPro" id="IPR022644">
    <property type="entry name" value="De-COase2_N"/>
</dbReference>
<dbReference type="InterPro" id="IPR009006">
    <property type="entry name" value="Ala_racemase/Decarboxylase_C"/>
</dbReference>
<dbReference type="Proteomes" id="UP000033956">
    <property type="component" value="Unassembled WGS sequence"/>
</dbReference>
<dbReference type="PRINTS" id="PR01179">
    <property type="entry name" value="ODADCRBXLASE"/>
</dbReference>
<dbReference type="InterPro" id="IPR000183">
    <property type="entry name" value="Orn/DAP/Arg_de-COase"/>
</dbReference>
<feature type="active site" description="Proton donor" evidence="9">
    <location>
        <position position="418"/>
    </location>
</feature>
<dbReference type="GO" id="GO:0033387">
    <property type="term" value="P:putrescine biosynthetic process from arginine, via ornithine"/>
    <property type="evidence" value="ECO:0007669"/>
    <property type="project" value="TreeGrafter"/>
</dbReference>
<dbReference type="InterPro" id="IPR029066">
    <property type="entry name" value="PLP-binding_barrel"/>
</dbReference>
<keyword evidence="3" id="KW-0210">Decarboxylase</keyword>
<comment type="pathway">
    <text evidence="6">Amine and polyamine biosynthesis; putrescine biosynthesis via L-ornithine pathway; putrescine from L-ornithine: step 1/1.</text>
</comment>
<evidence type="ECO:0000259" key="10">
    <source>
        <dbReference type="Pfam" id="PF02784"/>
    </source>
</evidence>
<dbReference type="Gene3D" id="3.20.20.10">
    <property type="entry name" value="Alanine racemase"/>
    <property type="match status" value="1"/>
</dbReference>
<keyword evidence="12" id="KW-1185">Reference proteome</keyword>
<dbReference type="CDD" id="cd00622">
    <property type="entry name" value="PLPDE_III_ODC"/>
    <property type="match status" value="1"/>
</dbReference>
<organism evidence="11 12">
    <name type="scientific">Microbacterium terrae</name>
    <dbReference type="NCBI Taxonomy" id="69369"/>
    <lineage>
        <taxon>Bacteria</taxon>
        <taxon>Bacillati</taxon>
        <taxon>Actinomycetota</taxon>
        <taxon>Actinomycetes</taxon>
        <taxon>Micrococcales</taxon>
        <taxon>Microbacteriaceae</taxon>
        <taxon>Microbacterium</taxon>
    </lineage>
</organism>
<dbReference type="AlphaFoldDB" id="A0A0M2GV89"/>
<comment type="cofactor">
    <cofactor evidence="1 9">
        <name>pyridoxal 5'-phosphate</name>
        <dbReference type="ChEBI" id="CHEBI:597326"/>
    </cofactor>
</comment>
<feature type="domain" description="Orn/DAP/Arg decarboxylase 2 N-terminal" evidence="10">
    <location>
        <begin position="118"/>
        <end position="352"/>
    </location>
</feature>
<dbReference type="Pfam" id="PF02784">
    <property type="entry name" value="Orn_Arg_deC_N"/>
    <property type="match status" value="1"/>
</dbReference>
<evidence type="ECO:0000256" key="6">
    <source>
        <dbReference type="ARBA" id="ARBA00034115"/>
    </source>
</evidence>
<dbReference type="GO" id="GO:0005737">
    <property type="term" value="C:cytoplasm"/>
    <property type="evidence" value="ECO:0007669"/>
    <property type="project" value="TreeGrafter"/>
</dbReference>
<dbReference type="EC" id="4.1.1.17" evidence="7"/>
<dbReference type="PANTHER" id="PTHR11482">
    <property type="entry name" value="ARGININE/DIAMINOPIMELATE/ORNITHINE DECARBOXYLASE"/>
    <property type="match status" value="1"/>
</dbReference>
<sequence length="516" mass="53976">MSAPELVAPDRVATEDVETDAVAPVNVKTAAVEPARAATEPVVTAPITTASITTATVVPVSASTASSVADRVVARPVVADRASLDRRRRGEASALLATDAARAALAEFGTPVLLLEPARVQRQYRRLRTALPFVRFHYAVKANPHHAVIAALASEGCGFDVATGEEIALLERHGVDPARVIHTHPIKKQPEIAAAVAAGVRTFVVDNEAELAKFVGADAGVRVLIRLAYRSPRAKSDLSTKFGVGPFEAAHLVERALALGVHVAGFSFHVGSQLDDPQRFADAADETLALMAQFESRFGVRFAVLDIGGGFPVSYDSGVVPLEEIAARLRAVLEPVAARYDIIAEPGRILVAESMTLVTSVVGVAERDDGRWYHVDDGVYGAYSNVLTEDVHPLVFAERDLRGDADDHRWATVAGPTCDSSDVIARETLLPDLHVGDLVVSPVMGAYTTVTATRFNGRPLTPVAVMPCAGLHAVGGAGSGASVGGADAAPIASSATPRSPIARVATAPEAPAALIV</sequence>
<evidence type="ECO:0000256" key="9">
    <source>
        <dbReference type="PIRSR" id="PIRSR600183-50"/>
    </source>
</evidence>
<dbReference type="STRING" id="92835.RS81_03171"/>
<evidence type="ECO:0000256" key="4">
    <source>
        <dbReference type="ARBA" id="ARBA00022898"/>
    </source>
</evidence>
<dbReference type="GO" id="GO:0004586">
    <property type="term" value="F:ornithine decarboxylase activity"/>
    <property type="evidence" value="ECO:0007669"/>
    <property type="project" value="UniProtKB-EC"/>
</dbReference>
<dbReference type="FunFam" id="3.20.20.10:FF:000008">
    <property type="entry name" value="Ornithine decarboxylase"/>
    <property type="match status" value="1"/>
</dbReference>
<reference evidence="11 12" key="1">
    <citation type="submission" date="2015-02" db="EMBL/GenBank/DDBJ databases">
        <title>Draft genome sequences of ten Microbacterium spp. with emphasis on heavy metal contaminated environments.</title>
        <authorList>
            <person name="Corretto E."/>
        </authorList>
    </citation>
    <scope>NUCLEOTIDE SEQUENCE [LARGE SCALE GENOMIC DNA]</scope>
    <source>
        <strain evidence="11 12">DSM 12510</strain>
    </source>
</reference>
<keyword evidence="4 9" id="KW-0663">Pyridoxal phosphate</keyword>
<comment type="similarity">
    <text evidence="2">Belongs to the Orn/Lys/Arg decarboxylase class-II family.</text>
</comment>
<dbReference type="PROSITE" id="PS00878">
    <property type="entry name" value="ODR_DC_2_1"/>
    <property type="match status" value="1"/>
</dbReference>
<comment type="catalytic activity">
    <reaction evidence="8">
        <text>L-ornithine + H(+) = putrescine + CO2</text>
        <dbReference type="Rhea" id="RHEA:22964"/>
        <dbReference type="ChEBI" id="CHEBI:15378"/>
        <dbReference type="ChEBI" id="CHEBI:16526"/>
        <dbReference type="ChEBI" id="CHEBI:46911"/>
        <dbReference type="ChEBI" id="CHEBI:326268"/>
        <dbReference type="EC" id="4.1.1.17"/>
    </reaction>
</comment>
<protein>
    <recommendedName>
        <fullName evidence="7">ornithine decarboxylase</fullName>
        <ecNumber evidence="7">4.1.1.17</ecNumber>
    </recommendedName>
</protein>
<dbReference type="Gene3D" id="2.40.37.10">
    <property type="entry name" value="Lyase, Ornithine Decarboxylase, Chain A, domain 1"/>
    <property type="match status" value="1"/>
</dbReference>
<evidence type="ECO:0000313" key="11">
    <source>
        <dbReference type="EMBL" id="KJL37417.1"/>
    </source>
</evidence>
<evidence type="ECO:0000256" key="8">
    <source>
        <dbReference type="ARBA" id="ARBA00049127"/>
    </source>
</evidence>
<evidence type="ECO:0000256" key="3">
    <source>
        <dbReference type="ARBA" id="ARBA00022793"/>
    </source>
</evidence>
<gene>
    <name evidence="11" type="primary">ldc</name>
    <name evidence="11" type="ORF">RS81_03171</name>
</gene>
<proteinExistence type="inferred from homology"/>
<dbReference type="EMBL" id="JYIZ01000057">
    <property type="protein sequence ID" value="KJL37417.1"/>
    <property type="molecule type" value="Genomic_DNA"/>
</dbReference>
<accession>A0A0M2GV89</accession>
<dbReference type="InterPro" id="IPR022653">
    <property type="entry name" value="De-COase2_pyr-phos_BS"/>
</dbReference>
<dbReference type="PATRIC" id="fig|92835.4.peg.3199"/>
<keyword evidence="5 11" id="KW-0456">Lyase</keyword>
<dbReference type="RefSeq" id="WP_245618062.1">
    <property type="nucleotide sequence ID" value="NZ_BAAAUP010000002.1"/>
</dbReference>
<dbReference type="SUPFAM" id="SSF51419">
    <property type="entry name" value="PLP-binding barrel"/>
    <property type="match status" value="1"/>
</dbReference>
<comment type="caution">
    <text evidence="11">The sequence shown here is derived from an EMBL/GenBank/DDBJ whole genome shotgun (WGS) entry which is preliminary data.</text>
</comment>
<feature type="modified residue" description="N6-(pyridoxal phosphate)lysine" evidence="9">
    <location>
        <position position="141"/>
    </location>
</feature>